<reference evidence="3 4" key="1">
    <citation type="submission" date="2022-04" db="EMBL/GenBank/DDBJ databases">
        <title>Positive selection, recombination, and allopatry shape intraspecific diversity of widespread and dominant cyanobacteria.</title>
        <authorList>
            <person name="Wei J."/>
            <person name="Shu W."/>
            <person name="Hu C."/>
        </authorList>
    </citation>
    <scope>NUCLEOTIDE SEQUENCE [LARGE SCALE GENOMIC DNA]</scope>
    <source>
        <strain evidence="3 4">DQ-A4</strain>
    </source>
</reference>
<dbReference type="EMBL" id="JAMPKX010000011">
    <property type="protein sequence ID" value="MEP0949241.1"/>
    <property type="molecule type" value="Genomic_DNA"/>
</dbReference>
<organism evidence="3 4">
    <name type="scientific">Leptolyngbya subtilissima DQ-A4</name>
    <dbReference type="NCBI Taxonomy" id="2933933"/>
    <lineage>
        <taxon>Bacteria</taxon>
        <taxon>Bacillati</taxon>
        <taxon>Cyanobacteriota</taxon>
        <taxon>Cyanophyceae</taxon>
        <taxon>Leptolyngbyales</taxon>
        <taxon>Leptolyngbyaceae</taxon>
        <taxon>Leptolyngbya group</taxon>
        <taxon>Leptolyngbya</taxon>
    </lineage>
</organism>
<sequence>MTDSALLPVPDFYNPSRVGEVWSVPYQQRAAEAKAWAKAHHIAPAAEDDRRLCLLLIDVQNTFCIPGFELFVGGRSGQGAVDDNRRLGEFIYRNLGQITTITATLDTHQAMQVFHPLFWVDAEGENPPPMTMIHYDDVVQGKWRVNPAIAANLTASRDLQEYALHYTKTLDDRGKYPLTVWPYHSMLGGIGHALVPAIEEACFFHTIARQSQTRFELKGSNPLTENYSVLSPEVMEDSQGQAIAQKNAPLIQTLLEFDGVIVAGQAKSHCVAWTVADLLSDIEATDPALAQKVYLLDDCASAVVVPGVVDFTDQAEDTYQRFAEAGMHRVQSTTAIADWP</sequence>
<keyword evidence="4" id="KW-1185">Reference proteome</keyword>
<comment type="similarity">
    <text evidence="1">Belongs to the isochorismatase family.</text>
</comment>
<dbReference type="PANTHER" id="PTHR11080:SF2">
    <property type="entry name" value="LD05707P"/>
    <property type="match status" value="1"/>
</dbReference>
<dbReference type="InterPro" id="IPR036380">
    <property type="entry name" value="Isochorismatase-like_sf"/>
</dbReference>
<dbReference type="InterPro" id="IPR052347">
    <property type="entry name" value="Isochorismatase_Nicotinamidase"/>
</dbReference>
<dbReference type="Gene3D" id="3.40.50.850">
    <property type="entry name" value="Isochorismatase-like"/>
    <property type="match status" value="1"/>
</dbReference>
<dbReference type="Proteomes" id="UP001482513">
    <property type="component" value="Unassembled WGS sequence"/>
</dbReference>
<comment type="caution">
    <text evidence="3">The sequence shown here is derived from an EMBL/GenBank/DDBJ whole genome shotgun (WGS) entry which is preliminary data.</text>
</comment>
<accession>A0ABV0K8Z1</accession>
<evidence type="ECO:0000256" key="2">
    <source>
        <dbReference type="ARBA" id="ARBA00022801"/>
    </source>
</evidence>
<name>A0ABV0K8Z1_9CYAN</name>
<evidence type="ECO:0000256" key="1">
    <source>
        <dbReference type="ARBA" id="ARBA00006336"/>
    </source>
</evidence>
<proteinExistence type="inferred from homology"/>
<dbReference type="SUPFAM" id="SSF52499">
    <property type="entry name" value="Isochorismatase-like hydrolases"/>
    <property type="match status" value="1"/>
</dbReference>
<keyword evidence="2" id="KW-0378">Hydrolase</keyword>
<protein>
    <submittedName>
        <fullName evidence="3">Isochorismatase</fullName>
    </submittedName>
</protein>
<gene>
    <name evidence="3" type="ORF">NC992_20345</name>
</gene>
<evidence type="ECO:0000313" key="4">
    <source>
        <dbReference type="Proteomes" id="UP001482513"/>
    </source>
</evidence>
<dbReference type="RefSeq" id="WP_190704647.1">
    <property type="nucleotide sequence ID" value="NZ_JAMPKX010000011.1"/>
</dbReference>
<evidence type="ECO:0000313" key="3">
    <source>
        <dbReference type="EMBL" id="MEP0949241.1"/>
    </source>
</evidence>
<dbReference type="PANTHER" id="PTHR11080">
    <property type="entry name" value="PYRAZINAMIDASE/NICOTINAMIDASE"/>
    <property type="match status" value="1"/>
</dbReference>